<dbReference type="InterPro" id="IPR050833">
    <property type="entry name" value="Poly_Biosynth_Transport"/>
</dbReference>
<dbReference type="STRING" id="438753.AZC_4621"/>
<dbReference type="HOGENOM" id="CLU_043133_0_0_5"/>
<evidence type="ECO:0000313" key="8">
    <source>
        <dbReference type="Proteomes" id="UP000000270"/>
    </source>
</evidence>
<evidence type="ECO:0000256" key="2">
    <source>
        <dbReference type="ARBA" id="ARBA00022475"/>
    </source>
</evidence>
<protein>
    <submittedName>
        <fullName evidence="7">Uncharacterized protein</fullName>
    </submittedName>
</protein>
<feature type="transmembrane region" description="Helical" evidence="6">
    <location>
        <begin position="318"/>
        <end position="335"/>
    </location>
</feature>
<keyword evidence="2" id="KW-1003">Cell membrane</keyword>
<feature type="transmembrane region" description="Helical" evidence="6">
    <location>
        <begin position="411"/>
        <end position="430"/>
    </location>
</feature>
<feature type="transmembrane region" description="Helical" evidence="6">
    <location>
        <begin position="288"/>
        <end position="312"/>
    </location>
</feature>
<feature type="transmembrane region" description="Helical" evidence="6">
    <location>
        <begin position="152"/>
        <end position="170"/>
    </location>
</feature>
<reference evidence="7 8" key="6">
    <citation type="journal article" date="2011" name="Appl. Environ. Microbiol.">
        <title>Involvement of the azorhizobial chromosome partition gene (parA) in the onset of bacteroid differentiation during Sesbania rostrata stem nodule development.</title>
        <authorList>
            <person name="Liu CT."/>
            <person name="Lee KB."/>
            <person name="Wang YS."/>
            <person name="Peng MH."/>
            <person name="Lee KT."/>
            <person name="Suzuki S."/>
            <person name="Suzuki T."/>
            <person name="Oyaizu H."/>
        </authorList>
    </citation>
    <scope>NUCLEOTIDE SEQUENCE [LARGE SCALE GENOMIC DNA]</scope>
    <source>
        <strain evidence="8">ATCC 43989 / DSM 5975 / JCM 20966 / LMG 6465 / NBRC 14845 / NCIMB 13405 / ORS 571</strain>
    </source>
</reference>
<feature type="transmembrane region" description="Helical" evidence="6">
    <location>
        <begin position="356"/>
        <end position="373"/>
    </location>
</feature>
<dbReference type="PANTHER" id="PTHR30250">
    <property type="entry name" value="PST FAMILY PREDICTED COLANIC ACID TRANSPORTER"/>
    <property type="match status" value="1"/>
</dbReference>
<feature type="transmembrane region" description="Helical" evidence="6">
    <location>
        <begin position="436"/>
        <end position="453"/>
    </location>
</feature>
<dbReference type="PANTHER" id="PTHR30250:SF11">
    <property type="entry name" value="O-ANTIGEN TRANSPORTER-RELATED"/>
    <property type="match status" value="1"/>
</dbReference>
<evidence type="ECO:0000256" key="3">
    <source>
        <dbReference type="ARBA" id="ARBA00022692"/>
    </source>
</evidence>
<reference evidence="8" key="2">
    <citation type="submission" date="2007-04" db="EMBL/GenBank/DDBJ databases">
        <title>Complete genome sequence of the nitrogen-fixing bacterium Azorhizobium caulinodans ORS571.</title>
        <authorList>
            <person name="Lee K.B."/>
            <person name="Backer P.D."/>
            <person name="Aono T."/>
            <person name="Liu C.T."/>
            <person name="Suzuki S."/>
            <person name="Suzuki T."/>
            <person name="Kaneko T."/>
            <person name="Yamada M."/>
            <person name="Tabata S."/>
            <person name="Kupfer D.M."/>
            <person name="Najar F.Z."/>
            <person name="Wiley G.B."/>
            <person name="Roe B."/>
            <person name="Binnewies T."/>
            <person name="Ussery D."/>
            <person name="Vereecke D."/>
            <person name="Gevers D."/>
            <person name="Holsters M."/>
            <person name="Oyaizu H."/>
        </authorList>
    </citation>
    <scope>NUCLEOTIDE SEQUENCE [LARGE SCALE GENOMIC DNA]</scope>
    <source>
        <strain evidence="8">ATCC 43989 / DSM 5975 / JCM 20966 / LMG 6465 / NBRC 14845 / NCIMB 13405 / ORS 571</strain>
    </source>
</reference>
<dbReference type="GO" id="GO:0005886">
    <property type="term" value="C:plasma membrane"/>
    <property type="evidence" value="ECO:0007669"/>
    <property type="project" value="UniProtKB-SubCell"/>
</dbReference>
<feature type="transmembrane region" description="Helical" evidence="6">
    <location>
        <begin position="9"/>
        <end position="32"/>
    </location>
</feature>
<proteinExistence type="predicted"/>
<gene>
    <name evidence="7" type="ordered locus">AZC_4621</name>
</gene>
<organism evidence="7 8">
    <name type="scientific">Azorhizobium caulinodans (strain ATCC 43989 / DSM 5975 / JCM 20966 / LMG 6465 / NBRC 14845 / NCIMB 13405 / ORS 571)</name>
    <dbReference type="NCBI Taxonomy" id="438753"/>
    <lineage>
        <taxon>Bacteria</taxon>
        <taxon>Pseudomonadati</taxon>
        <taxon>Pseudomonadota</taxon>
        <taxon>Alphaproteobacteria</taxon>
        <taxon>Hyphomicrobiales</taxon>
        <taxon>Xanthobacteraceae</taxon>
        <taxon>Azorhizobium</taxon>
    </lineage>
</organism>
<keyword evidence="3 6" id="KW-0812">Transmembrane</keyword>
<reference evidence="7 8" key="4">
    <citation type="journal article" date="2009" name="Appl. Environ. Microbiol.">
        <title>Comparative genome-wide transcriptional profiling of Azorhizobium caulinodans ORS571 grown under free-living and symbiotic conditions.</title>
        <authorList>
            <person name="Tsukada S."/>
            <person name="Aono T."/>
            <person name="Akiba N."/>
            <person name="Lee KB."/>
            <person name="Liu CT."/>
            <person name="Toyazaki H."/>
            <person name="Oyaizu H."/>
        </authorList>
    </citation>
    <scope>NUCLEOTIDE SEQUENCE [LARGE SCALE GENOMIC DNA]</scope>
    <source>
        <strain evidence="8">ATCC 43989 / DSM 5975 / JCM 20966 / LMG 6465 / NBRC 14845 / NCIMB 13405 / ORS 571</strain>
    </source>
</reference>
<evidence type="ECO:0000256" key="1">
    <source>
        <dbReference type="ARBA" id="ARBA00004651"/>
    </source>
</evidence>
<dbReference type="InterPro" id="IPR002797">
    <property type="entry name" value="Polysacc_synth"/>
</dbReference>
<evidence type="ECO:0000256" key="5">
    <source>
        <dbReference type="ARBA" id="ARBA00023136"/>
    </source>
</evidence>
<keyword evidence="8" id="KW-1185">Reference proteome</keyword>
<dbReference type="eggNOG" id="COG2244">
    <property type="taxonomic scope" value="Bacteria"/>
</dbReference>
<reference evidence="7 8" key="1">
    <citation type="journal article" date="2007" name="Appl. Environ. Microbiol.">
        <title>Rhizobial factors required for stem nodule maturation and maintenance in Sesbania rostrata-Azorhizobium caulinodans ORS571 symbiosis.</title>
        <authorList>
            <person name="Suzuki S."/>
            <person name="Aono T."/>
            <person name="Lee KB."/>
            <person name="Suzuki T."/>
            <person name="Liu CT."/>
            <person name="Miwa H."/>
            <person name="Wakao S."/>
            <person name="Iki T."/>
            <person name="Oyaizu H."/>
        </authorList>
    </citation>
    <scope>NUCLEOTIDE SEQUENCE [LARGE SCALE GENOMIC DNA]</scope>
    <source>
        <strain evidence="8">ATCC 43989 / DSM 5975 / JCM 20966 / LMG 6465 / NBRC 14845 / NCIMB 13405 / ORS 571</strain>
    </source>
</reference>
<comment type="subcellular location">
    <subcellularLocation>
        <location evidence="1">Cell membrane</location>
        <topology evidence="1">Multi-pass membrane protein</topology>
    </subcellularLocation>
</comment>
<sequence length="477" mass="50896">MAGAIRETLYYTVGLVVLRAIGLVMLPVNTYFLSSAEYGRLEVLLSFIDVGALFFSLALPSALARFVGDEQTWEARKAVCAEYAGLALLVSGVLVALGAAFSHPITGLLPEKVSQSEFLLLLAAICLEGVLGVGLTWMRIRGAAGTFLAMSLSRALGQAALSATLLVLGFGVEGVLIASATAALAQGGAMMVYLARDCGISLRFARWREMLIYCGPLLLSALAAFVLGSYDRWVLAGHVTPEDIALYGVAGRLGALTAVLLQPFHMWWFPKRFIVLAEDNGAERSADIVSLGLLIVLGAFVGVSLGGPFAVHVLTREAYWGASAFIAFIALNYAIQETGSLLEIGCYLRKDGFAPLLINLIGAGLAILFYFTLIPRYGVPGAIAATLIAQSVRVVLTWAVSRHYAPIPYRFARLGLVSAVALALTALAAFTLHPLVMPLGAVVILPLIGWMAVRLKLLPRLDPAELPEPLRRRLKLG</sequence>
<reference evidence="7 8" key="5">
    <citation type="journal article" date="2010" name="Appl. Environ. Microbiol.">
        <title>phrR-like gene praR of Azorhizobium caulinodans ORS571 is essential for symbiosis with Sesbania rostrata and is involved in expression of reb genes.</title>
        <authorList>
            <person name="Akiba N."/>
            <person name="Aono T."/>
            <person name="Toyazaki H."/>
            <person name="Sato S."/>
            <person name="Oyaizu H."/>
        </authorList>
    </citation>
    <scope>NUCLEOTIDE SEQUENCE [LARGE SCALE GENOMIC DNA]</scope>
    <source>
        <strain evidence="8">ATCC 43989 / DSM 5975 / JCM 20966 / LMG 6465 / NBRC 14845 / NCIMB 13405 / ORS 571</strain>
    </source>
</reference>
<feature type="transmembrane region" description="Helical" evidence="6">
    <location>
        <begin position="250"/>
        <end position="268"/>
    </location>
</feature>
<evidence type="ECO:0000256" key="6">
    <source>
        <dbReference type="SAM" id="Phobius"/>
    </source>
</evidence>
<evidence type="ECO:0000256" key="4">
    <source>
        <dbReference type="ARBA" id="ARBA00022989"/>
    </source>
</evidence>
<dbReference type="AlphaFoldDB" id="A8HZS8"/>
<feature type="transmembrane region" description="Helical" evidence="6">
    <location>
        <begin position="210"/>
        <end position="230"/>
    </location>
</feature>
<dbReference type="Pfam" id="PF01943">
    <property type="entry name" value="Polysacc_synt"/>
    <property type="match status" value="1"/>
</dbReference>
<dbReference type="Proteomes" id="UP000000270">
    <property type="component" value="Chromosome"/>
</dbReference>
<keyword evidence="4 6" id="KW-1133">Transmembrane helix</keyword>
<feature type="transmembrane region" description="Helical" evidence="6">
    <location>
        <begin position="379"/>
        <end position="399"/>
    </location>
</feature>
<feature type="transmembrane region" description="Helical" evidence="6">
    <location>
        <begin position="118"/>
        <end position="140"/>
    </location>
</feature>
<reference evidence="7 8" key="3">
    <citation type="journal article" date="2008" name="BMC Genomics">
        <title>The genome of the versatile nitrogen fixer Azorhizobium caulinodans ORS571.</title>
        <authorList>
            <person name="Lee KB."/>
            <person name="Backer P.D."/>
            <person name="Aono T."/>
            <person name="Liu CT."/>
            <person name="Suzuki S."/>
            <person name="Suzuki T."/>
            <person name="Kaneko T."/>
            <person name="Yamada M."/>
            <person name="Tabata S."/>
            <person name="Kupfer D.M."/>
            <person name="Najar F.Z."/>
            <person name="Wiley G.B."/>
            <person name="Roe B."/>
            <person name="Binnewies T.T."/>
            <person name="Ussery D.W."/>
            <person name="D'Haeze W."/>
            <person name="Herder J.D."/>
            <person name="Gevers D."/>
            <person name="Vereecke D."/>
            <person name="Holsters M."/>
            <person name="Oyaizu H."/>
        </authorList>
    </citation>
    <scope>NUCLEOTIDE SEQUENCE [LARGE SCALE GENOMIC DNA]</scope>
    <source>
        <strain evidence="8">ATCC 43989 / DSM 5975 / JCM 20966 / LMG 6465 / NBRC 14845 / NCIMB 13405 / ORS 571</strain>
    </source>
</reference>
<feature type="transmembrane region" description="Helical" evidence="6">
    <location>
        <begin position="44"/>
        <end position="63"/>
    </location>
</feature>
<name>A8HZS8_AZOC5</name>
<evidence type="ECO:0000313" key="7">
    <source>
        <dbReference type="EMBL" id="BAF90619.1"/>
    </source>
</evidence>
<accession>A8HZS8</accession>
<keyword evidence="5 6" id="KW-0472">Membrane</keyword>
<dbReference type="EMBL" id="AP009384">
    <property type="protein sequence ID" value="BAF90619.1"/>
    <property type="molecule type" value="Genomic_DNA"/>
</dbReference>
<dbReference type="KEGG" id="azc:AZC_4621"/>
<dbReference type="RefSeq" id="WP_012173140.1">
    <property type="nucleotide sequence ID" value="NC_009937.1"/>
</dbReference>
<feature type="transmembrane region" description="Helical" evidence="6">
    <location>
        <begin position="83"/>
        <end position="106"/>
    </location>
</feature>